<evidence type="ECO:0000259" key="8">
    <source>
        <dbReference type="PROSITE" id="PS50042"/>
    </source>
</evidence>
<evidence type="ECO:0000313" key="9">
    <source>
        <dbReference type="EMBL" id="CAK8696072.1"/>
    </source>
</evidence>
<feature type="compositionally biased region" description="Low complexity" evidence="7">
    <location>
        <begin position="58"/>
        <end position="70"/>
    </location>
</feature>
<dbReference type="SMART" id="SM00394">
    <property type="entry name" value="RIIa"/>
    <property type="match status" value="1"/>
</dbReference>
<dbReference type="Pfam" id="PF00027">
    <property type="entry name" value="cNMP_binding"/>
    <property type="match status" value="2"/>
</dbReference>
<dbReference type="InterPro" id="IPR050503">
    <property type="entry name" value="cAMP-dep_PK_reg_su-like"/>
</dbReference>
<comment type="similarity">
    <text evidence="1">Belongs to the cAMP-dependent kinase regulatory chain family.</text>
</comment>
<organism evidence="9 10">
    <name type="scientific">Clavelina lepadiformis</name>
    <name type="common">Light-bulb sea squirt</name>
    <name type="synonym">Ascidia lepadiformis</name>
    <dbReference type="NCBI Taxonomy" id="159417"/>
    <lineage>
        <taxon>Eukaryota</taxon>
        <taxon>Metazoa</taxon>
        <taxon>Chordata</taxon>
        <taxon>Tunicata</taxon>
        <taxon>Ascidiacea</taxon>
        <taxon>Aplousobranchia</taxon>
        <taxon>Clavelinidae</taxon>
        <taxon>Clavelina</taxon>
    </lineage>
</organism>
<evidence type="ECO:0000256" key="4">
    <source>
        <dbReference type="ARBA" id="ARBA00022737"/>
    </source>
</evidence>
<evidence type="ECO:0000256" key="6">
    <source>
        <dbReference type="ARBA" id="ARBA00023149"/>
    </source>
</evidence>
<dbReference type="PROSITE" id="PS50042">
    <property type="entry name" value="CNMP_BINDING_3"/>
    <property type="match status" value="2"/>
</dbReference>
<dbReference type="CDD" id="cd00038">
    <property type="entry name" value="CAP_ED"/>
    <property type="match status" value="2"/>
</dbReference>
<dbReference type="PANTHER" id="PTHR11635">
    <property type="entry name" value="CAMP-DEPENDENT PROTEIN KINASE REGULATORY CHAIN"/>
    <property type="match status" value="1"/>
</dbReference>
<dbReference type="InterPro" id="IPR003117">
    <property type="entry name" value="cAMP_dep_PK_reg_su_I/II_a/b"/>
</dbReference>
<comment type="caution">
    <text evidence="9">The sequence shown here is derived from an EMBL/GenBank/DDBJ whole genome shotgun (WGS) entry which is preliminary data.</text>
</comment>
<keyword evidence="6" id="KW-0114">cAMP</keyword>
<dbReference type="CDD" id="cd12097">
    <property type="entry name" value="DD_RI_PKA"/>
    <property type="match status" value="1"/>
</dbReference>
<protein>
    <recommendedName>
        <fullName evidence="8">Cyclic nucleotide-binding domain-containing protein</fullName>
    </recommendedName>
</protein>
<feature type="domain" description="Cyclic nucleotide-binding" evidence="8">
    <location>
        <begin position="137"/>
        <end position="252"/>
    </location>
</feature>
<dbReference type="PROSITE" id="PS00888">
    <property type="entry name" value="CNMP_BINDING_1"/>
    <property type="match status" value="2"/>
</dbReference>
<evidence type="ECO:0000256" key="5">
    <source>
        <dbReference type="ARBA" id="ARBA00022741"/>
    </source>
</evidence>
<dbReference type="PIRSF" id="PIRSF000548">
    <property type="entry name" value="PK_regulatory"/>
    <property type="match status" value="1"/>
</dbReference>
<accession>A0ABP0GWW7</accession>
<reference evidence="9 10" key="1">
    <citation type="submission" date="2024-02" db="EMBL/GenBank/DDBJ databases">
        <authorList>
            <person name="Daric V."/>
            <person name="Darras S."/>
        </authorList>
    </citation>
    <scope>NUCLEOTIDE SEQUENCE [LARGE SCALE GENOMIC DNA]</scope>
</reference>
<sequence length="381" mass="43167">MSVEEEQGLKECEAYVQEHRIQQILKECIVQLCIHKPEKPMKFLRQHFENLEKEESSESTVAAAAPSTPEKSATKDETEEDEPSMTPPTHAMKSRRRGAVSAEVYTDDDVKNYQKKVITKDYKTMAALSKAIERNLLFSHLDENERSDIFDAMFPVQNIAGEFIIKQGDDGDNFYIIDQGEVDIYVDKNYISTLGEGASFGELALIYGTPRAADVRAKTDLKLWAIDRESYRRILMGSTMKKRKMYDEFLSKVSILESLDKWERLTVADALEPASFEPQEEVVVQGQAGSDFFIIVEGSAAVLQRRSENEAYTQVGTLGPSDYFGEIALLLDRPRAATVVARTVLKCVKLDRPRFERVLGECSEILKRNIQQYNSFVSLSV</sequence>
<dbReference type="InterPro" id="IPR018488">
    <property type="entry name" value="cNMP-bd_CS"/>
</dbReference>
<evidence type="ECO:0000256" key="2">
    <source>
        <dbReference type="ARBA" id="ARBA00022553"/>
    </source>
</evidence>
<name>A0ABP0GWW7_CLALP</name>
<dbReference type="Proteomes" id="UP001642483">
    <property type="component" value="Unassembled WGS sequence"/>
</dbReference>
<dbReference type="Gene3D" id="2.60.120.10">
    <property type="entry name" value="Jelly Rolls"/>
    <property type="match status" value="2"/>
</dbReference>
<dbReference type="InterPro" id="IPR012198">
    <property type="entry name" value="cAMP_dep_PK_reg_su"/>
</dbReference>
<dbReference type="SMART" id="SM00100">
    <property type="entry name" value="cNMP"/>
    <property type="match status" value="2"/>
</dbReference>
<feature type="region of interest" description="Disordered" evidence="7">
    <location>
        <begin position="54"/>
        <end position="98"/>
    </location>
</feature>
<dbReference type="PANTHER" id="PTHR11635:SF152">
    <property type="entry name" value="CAMP-DEPENDENT PROTEIN KINASE TYPE I REGULATORY SUBUNIT-RELATED"/>
    <property type="match status" value="1"/>
</dbReference>
<keyword evidence="2" id="KW-0597">Phosphoprotein</keyword>
<evidence type="ECO:0000313" key="10">
    <source>
        <dbReference type="Proteomes" id="UP001642483"/>
    </source>
</evidence>
<keyword evidence="3" id="KW-0116">cAMP-binding</keyword>
<evidence type="ECO:0000256" key="3">
    <source>
        <dbReference type="ARBA" id="ARBA00022566"/>
    </source>
</evidence>
<keyword evidence="10" id="KW-1185">Reference proteome</keyword>
<dbReference type="InterPro" id="IPR018490">
    <property type="entry name" value="cNMP-bd_dom_sf"/>
</dbReference>
<feature type="domain" description="Cyclic nucleotide-binding" evidence="8">
    <location>
        <begin position="255"/>
        <end position="376"/>
    </location>
</feature>
<dbReference type="Gene3D" id="1.20.890.10">
    <property type="entry name" value="cAMP-dependent protein kinase regulatory subunit, dimerization-anchoring domain"/>
    <property type="match status" value="1"/>
</dbReference>
<keyword evidence="5" id="KW-0547">Nucleotide-binding</keyword>
<proteinExistence type="inferred from homology"/>
<evidence type="ECO:0000256" key="7">
    <source>
        <dbReference type="SAM" id="MobiDB-lite"/>
    </source>
</evidence>
<dbReference type="EMBL" id="CAWYQH010000152">
    <property type="protein sequence ID" value="CAK8696072.1"/>
    <property type="molecule type" value="Genomic_DNA"/>
</dbReference>
<dbReference type="Pfam" id="PF02197">
    <property type="entry name" value="RIIa"/>
    <property type="match status" value="1"/>
</dbReference>
<dbReference type="PRINTS" id="PR00103">
    <property type="entry name" value="CAMPKINASE"/>
</dbReference>
<dbReference type="SUPFAM" id="SSF51206">
    <property type="entry name" value="cAMP-binding domain-like"/>
    <property type="match status" value="2"/>
</dbReference>
<evidence type="ECO:0000256" key="1">
    <source>
        <dbReference type="ARBA" id="ARBA00005753"/>
    </source>
</evidence>
<dbReference type="InterPro" id="IPR014710">
    <property type="entry name" value="RmlC-like_jellyroll"/>
</dbReference>
<dbReference type="PROSITE" id="PS00889">
    <property type="entry name" value="CNMP_BINDING_2"/>
    <property type="match status" value="2"/>
</dbReference>
<gene>
    <name evidence="9" type="ORF">CVLEPA_LOCUS29261</name>
</gene>
<dbReference type="SUPFAM" id="SSF47391">
    <property type="entry name" value="Dimerization-anchoring domain of cAMP-dependent PK regulatory subunit"/>
    <property type="match status" value="1"/>
</dbReference>
<dbReference type="InterPro" id="IPR000595">
    <property type="entry name" value="cNMP-bd_dom"/>
</dbReference>
<keyword evidence="4" id="KW-0677">Repeat</keyword>